<name>A0ABV0QTB5_9TELE</name>
<comment type="caution">
    <text evidence="2">The sequence shown here is derived from an EMBL/GenBank/DDBJ whole genome shotgun (WGS) entry which is preliminary data.</text>
</comment>
<dbReference type="Proteomes" id="UP001434883">
    <property type="component" value="Unassembled WGS sequence"/>
</dbReference>
<feature type="signal peptide" evidence="1">
    <location>
        <begin position="1"/>
        <end position="18"/>
    </location>
</feature>
<organism evidence="2 3">
    <name type="scientific">Xenoophorus captivus</name>
    <dbReference type="NCBI Taxonomy" id="1517983"/>
    <lineage>
        <taxon>Eukaryota</taxon>
        <taxon>Metazoa</taxon>
        <taxon>Chordata</taxon>
        <taxon>Craniata</taxon>
        <taxon>Vertebrata</taxon>
        <taxon>Euteleostomi</taxon>
        <taxon>Actinopterygii</taxon>
        <taxon>Neopterygii</taxon>
        <taxon>Teleostei</taxon>
        <taxon>Neoteleostei</taxon>
        <taxon>Acanthomorphata</taxon>
        <taxon>Ovalentaria</taxon>
        <taxon>Atherinomorphae</taxon>
        <taxon>Cyprinodontiformes</taxon>
        <taxon>Goodeidae</taxon>
        <taxon>Xenoophorus</taxon>
    </lineage>
</organism>
<feature type="chain" id="PRO_5046317652" evidence="1">
    <location>
        <begin position="19"/>
        <end position="65"/>
    </location>
</feature>
<accession>A0ABV0QTB5</accession>
<evidence type="ECO:0000256" key="1">
    <source>
        <dbReference type="SAM" id="SignalP"/>
    </source>
</evidence>
<evidence type="ECO:0000313" key="2">
    <source>
        <dbReference type="EMBL" id="MEQ2199083.1"/>
    </source>
</evidence>
<evidence type="ECO:0000313" key="3">
    <source>
        <dbReference type="Proteomes" id="UP001434883"/>
    </source>
</evidence>
<feature type="non-terminal residue" evidence="2">
    <location>
        <position position="1"/>
    </location>
</feature>
<keyword evidence="1" id="KW-0732">Signal</keyword>
<proteinExistence type="predicted"/>
<gene>
    <name evidence="2" type="ORF">XENOCAPTIV_024327</name>
</gene>
<reference evidence="2 3" key="1">
    <citation type="submission" date="2021-06" db="EMBL/GenBank/DDBJ databases">
        <authorList>
            <person name="Palmer J.M."/>
        </authorList>
    </citation>
    <scope>NUCLEOTIDE SEQUENCE [LARGE SCALE GENOMIC DNA]</scope>
    <source>
        <strain evidence="2 3">XC_2019</strain>
        <tissue evidence="2">Muscle</tissue>
    </source>
</reference>
<keyword evidence="3" id="KW-1185">Reference proteome</keyword>
<sequence length="65" mass="7326">VLMGQCFHILLAAPSSITSLSQVTQRCDRGHPGGEWVSKVWEGTTTNKRLEVGIYCHYNIFIFTK</sequence>
<dbReference type="EMBL" id="JAHRIN010022468">
    <property type="protein sequence ID" value="MEQ2199083.1"/>
    <property type="molecule type" value="Genomic_DNA"/>
</dbReference>
<protein>
    <submittedName>
        <fullName evidence="2">Uncharacterized protein</fullName>
    </submittedName>
</protein>